<sequence length="121" mass="13288">MVQANLNSGTTYRGRMSWLLRPAETDRPPSLVVWSGNAASKYAGLCIDRSELPTGLLCTTVLEVCWQASLGGGRQVSKQRAALCVKPNNLCHFGICLLSGSDRARHAQRSLRQRPFQADML</sequence>
<accession>A0A139HT59</accession>
<dbReference type="AlphaFoldDB" id="A0A139HT59"/>
<proteinExistence type="predicted"/>
<organism evidence="1 2">
    <name type="scientific">Pseudocercospora musae</name>
    <dbReference type="NCBI Taxonomy" id="113226"/>
    <lineage>
        <taxon>Eukaryota</taxon>
        <taxon>Fungi</taxon>
        <taxon>Dikarya</taxon>
        <taxon>Ascomycota</taxon>
        <taxon>Pezizomycotina</taxon>
        <taxon>Dothideomycetes</taxon>
        <taxon>Dothideomycetidae</taxon>
        <taxon>Mycosphaerellales</taxon>
        <taxon>Mycosphaerellaceae</taxon>
        <taxon>Pseudocercospora</taxon>
    </lineage>
</organism>
<evidence type="ECO:0000313" key="2">
    <source>
        <dbReference type="Proteomes" id="UP000073492"/>
    </source>
</evidence>
<dbReference type="Proteomes" id="UP000073492">
    <property type="component" value="Unassembled WGS sequence"/>
</dbReference>
<dbReference type="EMBL" id="LFZO01000566">
    <property type="protein sequence ID" value="KXT05599.1"/>
    <property type="molecule type" value="Genomic_DNA"/>
</dbReference>
<protein>
    <submittedName>
        <fullName evidence="1">Uncharacterized protein</fullName>
    </submittedName>
</protein>
<gene>
    <name evidence="1" type="ORF">AC579_455</name>
</gene>
<comment type="caution">
    <text evidence="1">The sequence shown here is derived from an EMBL/GenBank/DDBJ whole genome shotgun (WGS) entry which is preliminary data.</text>
</comment>
<reference evidence="1 2" key="1">
    <citation type="submission" date="2015-07" db="EMBL/GenBank/DDBJ databases">
        <title>Comparative genomics of the Sigatoka disease complex on banana suggests a link between parallel evolutionary changes in Pseudocercospora fijiensis and Pseudocercospora eumusae and increased virulence on the banana host.</title>
        <authorList>
            <person name="Chang T.-C."/>
            <person name="Salvucci A."/>
            <person name="Crous P.W."/>
            <person name="Stergiopoulos I."/>
        </authorList>
    </citation>
    <scope>NUCLEOTIDE SEQUENCE [LARGE SCALE GENOMIC DNA]</scope>
    <source>
        <strain evidence="1 2">CBS 116634</strain>
    </source>
</reference>
<evidence type="ECO:0000313" key="1">
    <source>
        <dbReference type="EMBL" id="KXT05599.1"/>
    </source>
</evidence>
<name>A0A139HT59_9PEZI</name>
<keyword evidence="2" id="KW-1185">Reference proteome</keyword>